<proteinExistence type="inferred from homology"/>
<dbReference type="InterPro" id="IPR029044">
    <property type="entry name" value="Nucleotide-diphossugar_trans"/>
</dbReference>
<dbReference type="PANTHER" id="PTHR43685">
    <property type="entry name" value="GLYCOSYLTRANSFERASE"/>
    <property type="match status" value="1"/>
</dbReference>
<dbReference type="EC" id="2.4.-.-" evidence="5"/>
<accession>A0ABW1SJL4</accession>
<dbReference type="EMBL" id="JBHSSE010000018">
    <property type="protein sequence ID" value="MFC6201920.1"/>
    <property type="molecule type" value="Genomic_DNA"/>
</dbReference>
<feature type="domain" description="Glycosyltransferase 2-like" evidence="4">
    <location>
        <begin position="5"/>
        <end position="161"/>
    </location>
</feature>
<protein>
    <submittedName>
        <fullName evidence="5">Glycosyltransferase</fullName>
        <ecNumber evidence="5">2.4.-.-</ecNumber>
    </submittedName>
</protein>
<evidence type="ECO:0000256" key="2">
    <source>
        <dbReference type="ARBA" id="ARBA00022676"/>
    </source>
</evidence>
<dbReference type="Proteomes" id="UP001596171">
    <property type="component" value="Unassembled WGS sequence"/>
</dbReference>
<dbReference type="Gene3D" id="3.90.550.10">
    <property type="entry name" value="Spore Coat Polysaccharide Biosynthesis Protein SpsA, Chain A"/>
    <property type="match status" value="1"/>
</dbReference>
<dbReference type="GO" id="GO:0016757">
    <property type="term" value="F:glycosyltransferase activity"/>
    <property type="evidence" value="ECO:0007669"/>
    <property type="project" value="UniProtKB-KW"/>
</dbReference>
<evidence type="ECO:0000256" key="3">
    <source>
        <dbReference type="ARBA" id="ARBA00022679"/>
    </source>
</evidence>
<gene>
    <name evidence="5" type="ORF">ACFP1L_08570</name>
</gene>
<evidence type="ECO:0000313" key="6">
    <source>
        <dbReference type="Proteomes" id="UP001596171"/>
    </source>
</evidence>
<name>A0ABW1SJL4_9LACO</name>
<evidence type="ECO:0000259" key="4">
    <source>
        <dbReference type="Pfam" id="PF00535"/>
    </source>
</evidence>
<comment type="caution">
    <text evidence="5">The sequence shown here is derived from an EMBL/GenBank/DDBJ whole genome shotgun (WGS) entry which is preliminary data.</text>
</comment>
<dbReference type="InterPro" id="IPR050834">
    <property type="entry name" value="Glycosyltransf_2"/>
</dbReference>
<dbReference type="PANTHER" id="PTHR43685:SF5">
    <property type="entry name" value="GLYCOSYLTRANSFERASE EPSE-RELATED"/>
    <property type="match status" value="1"/>
</dbReference>
<keyword evidence="3 5" id="KW-0808">Transferase</keyword>
<comment type="similarity">
    <text evidence="1">Belongs to the glycosyltransferase 2 family.</text>
</comment>
<dbReference type="InterPro" id="IPR001173">
    <property type="entry name" value="Glyco_trans_2-like"/>
</dbReference>
<keyword evidence="6" id="KW-1185">Reference proteome</keyword>
<reference evidence="6" key="1">
    <citation type="journal article" date="2019" name="Int. J. Syst. Evol. Microbiol.">
        <title>The Global Catalogue of Microorganisms (GCM) 10K type strain sequencing project: providing services to taxonomists for standard genome sequencing and annotation.</title>
        <authorList>
            <consortium name="The Broad Institute Genomics Platform"/>
            <consortium name="The Broad Institute Genome Sequencing Center for Infectious Disease"/>
            <person name="Wu L."/>
            <person name="Ma J."/>
        </authorList>
    </citation>
    <scope>NUCLEOTIDE SEQUENCE [LARGE SCALE GENOMIC DNA]</scope>
    <source>
        <strain evidence="6">CCM 8930</strain>
    </source>
</reference>
<dbReference type="RefSeq" id="WP_137615673.1">
    <property type="nucleotide sequence ID" value="NZ_BJDI01000003.1"/>
</dbReference>
<dbReference type="SUPFAM" id="SSF53448">
    <property type="entry name" value="Nucleotide-diphospho-sugar transferases"/>
    <property type="match status" value="1"/>
</dbReference>
<organism evidence="5 6">
    <name type="scientific">Lactiplantibacillus nangangensis</name>
    <dbReference type="NCBI Taxonomy" id="2559917"/>
    <lineage>
        <taxon>Bacteria</taxon>
        <taxon>Bacillati</taxon>
        <taxon>Bacillota</taxon>
        <taxon>Bacilli</taxon>
        <taxon>Lactobacillales</taxon>
        <taxon>Lactobacillaceae</taxon>
        <taxon>Lactiplantibacillus</taxon>
    </lineage>
</organism>
<dbReference type="Pfam" id="PF00535">
    <property type="entry name" value="Glycos_transf_2"/>
    <property type="match status" value="1"/>
</dbReference>
<evidence type="ECO:0000256" key="1">
    <source>
        <dbReference type="ARBA" id="ARBA00006739"/>
    </source>
</evidence>
<keyword evidence="2 5" id="KW-0328">Glycosyltransferase</keyword>
<sequence length="273" mass="31050">MESYSVLMSLYQNESPDFLSASIESVLNQTVPPKQIVLVIDGPIGTELQRVVNHFSEVLDIVQLSENRGLGVALAVGLQRCTAELVARMDTDDMMLPNRASVTLQYLSSHPSIAAVGGNIAEFEISTGELGKVQRTVPQENDLIKKFAQRRNPMNHVTVMFRKQAVLAVGNYQAFQGFEDYHLWVRMLNAGYQLANLPDVIVDVRTTQKMILRRQGVRYAQLEYRFQRFMLKSRFTSRMIFFKNIVLRCGARLLPPKLLVAVYRRLLRSEAQL</sequence>
<evidence type="ECO:0000313" key="5">
    <source>
        <dbReference type="EMBL" id="MFC6201920.1"/>
    </source>
</evidence>